<evidence type="ECO:0000313" key="4">
    <source>
        <dbReference type="Proteomes" id="UP000708576"/>
    </source>
</evidence>
<dbReference type="Gene3D" id="2.60.40.1120">
    <property type="entry name" value="Carboxypeptidase-like, regulatory domain"/>
    <property type="match status" value="1"/>
</dbReference>
<organism evidence="3 4">
    <name type="scientific">Carboxylicivirga linearis</name>
    <dbReference type="NCBI Taxonomy" id="1628157"/>
    <lineage>
        <taxon>Bacteria</taxon>
        <taxon>Pseudomonadati</taxon>
        <taxon>Bacteroidota</taxon>
        <taxon>Bacteroidia</taxon>
        <taxon>Marinilabiliales</taxon>
        <taxon>Marinilabiliaceae</taxon>
        <taxon>Carboxylicivirga</taxon>
    </lineage>
</organism>
<dbReference type="EMBL" id="JAGUCO010000006">
    <property type="protein sequence ID" value="MBS2098768.1"/>
    <property type="molecule type" value="Genomic_DNA"/>
</dbReference>
<dbReference type="Pfam" id="PF18962">
    <property type="entry name" value="Por_Secre_tail"/>
    <property type="match status" value="1"/>
</dbReference>
<proteinExistence type="predicted"/>
<protein>
    <submittedName>
        <fullName evidence="3">Carboxypeptidase regulatory-like domain-containing protein</fullName>
    </submittedName>
</protein>
<feature type="chain" id="PRO_5045167596" evidence="1">
    <location>
        <begin position="22"/>
        <end position="922"/>
    </location>
</feature>
<feature type="signal peptide" evidence="1">
    <location>
        <begin position="1"/>
        <end position="21"/>
    </location>
</feature>
<dbReference type="InterPro" id="IPR026444">
    <property type="entry name" value="Secre_tail"/>
</dbReference>
<reference evidence="3 4" key="1">
    <citation type="journal article" date="2015" name="Int. J. Syst. Evol. Microbiol.">
        <title>Carboxylicivirga linearis sp. nov., isolated from a sea cucumber culture pond.</title>
        <authorList>
            <person name="Wang F.Q."/>
            <person name="Zhou Y.X."/>
            <person name="Lin X.Z."/>
            <person name="Chen G.J."/>
            <person name="Du Z.J."/>
        </authorList>
    </citation>
    <scope>NUCLEOTIDE SEQUENCE [LARGE SCALE GENOMIC DNA]</scope>
    <source>
        <strain evidence="3 4">FB218</strain>
    </source>
</reference>
<dbReference type="SUPFAM" id="SSF49478">
    <property type="entry name" value="Cna protein B-type domain"/>
    <property type="match status" value="2"/>
</dbReference>
<sequence>MKRTLCLFLILLTYLSAFSQANEIVPDTYIRKTQAGTFIDANIYNTGIVYGINNGTNDLIFYSTDTENYTEADALDLDMMQYLQGWSGDPVAFYQGKLSSESDHPMVRTINNGTASSLFVSADGSNLNVATIVQAPYETGARYYDFFKGSYDINSYSFLCGVQETDGTSASNIVLEEDPVFGGIRHSSYTFTTGEMPTVFIDQSLYFAGISNVSGFDGIFKINYDAEGSTISKYAERQSASTAHWSHLANNDSYIFATNYDVSYQQSEPITCIALADPTQITTVLDYNFYDAELIESNNKIYAVSEPPVNSERSGYRKLTVISSPTEVLVVNVNGVDEDDHVDNLVLSGNKLFFTATTSEGNNGIYVIRTDIDNPTPVLAAGTNNQDIIQVVPTSYGVVYSYYDSAWQHYKIQCLTGISNNNYQLSRNPSDGAYYFGKIEELVVNDNTLYIFEDDGNGNTVISTSDLSSTKFKTGTVTFEVTHNSTGDVVAGATIVLNNGLEEFVLTTDEAGIAVLSDVETGKYDITVSADGFITYEILISDDLPYQIYDGESTKSISLDMTSEVASFDFTIQDGQGNLLEGAEVKLLDEDYIYSWSAVSDASGLASFNGVVYSSYSYVVSKDGYASAEGNFEVTAATTVGETIVLIPSRNLVFKVYDEDIYNDFSGEGLLKSARVVLTNTATAETYSDYTGSGDDFGIAYIDEIPYGEYTVSITKGGYEPLDVFGYFTVDGSTDLEHMYTLVALTRDINITVYDNAIRGSNTEGGELGGASVVLEDDYYRYEMMSSDDDFTPGLTEFTNIRYGSYTLTITLDGYDIYSTSFSLNQYTKDKEYGLDQVATSIKQVDENAMDIYPNPAEDILTIISETPVIEAKIYDLAGVQRMVVTGNAISTINVSSLPVGVYLLSAKDINGNSNTIKVSIK</sequence>
<evidence type="ECO:0000256" key="1">
    <source>
        <dbReference type="SAM" id="SignalP"/>
    </source>
</evidence>
<keyword evidence="1" id="KW-0732">Signal</keyword>
<evidence type="ECO:0000259" key="2">
    <source>
        <dbReference type="Pfam" id="PF18962"/>
    </source>
</evidence>
<dbReference type="Pfam" id="PF13620">
    <property type="entry name" value="CarboxypepD_reg"/>
    <property type="match status" value="2"/>
</dbReference>
<name>A0ABS5JV82_9BACT</name>
<feature type="domain" description="Secretion system C-terminal sorting" evidence="2">
    <location>
        <begin position="852"/>
        <end position="914"/>
    </location>
</feature>
<accession>A0ABS5JV82</accession>
<dbReference type="NCBIfam" id="TIGR04183">
    <property type="entry name" value="Por_Secre_tail"/>
    <property type="match status" value="1"/>
</dbReference>
<gene>
    <name evidence="3" type="ORF">KEM10_10795</name>
</gene>
<keyword evidence="4" id="KW-1185">Reference proteome</keyword>
<dbReference type="RefSeq" id="WP_212216010.1">
    <property type="nucleotide sequence ID" value="NZ_JAGUCO010000006.1"/>
</dbReference>
<evidence type="ECO:0000313" key="3">
    <source>
        <dbReference type="EMBL" id="MBS2098768.1"/>
    </source>
</evidence>
<comment type="caution">
    <text evidence="3">The sequence shown here is derived from an EMBL/GenBank/DDBJ whole genome shotgun (WGS) entry which is preliminary data.</text>
</comment>
<dbReference type="Proteomes" id="UP000708576">
    <property type="component" value="Unassembled WGS sequence"/>
</dbReference>